<dbReference type="EMBL" id="AMPZ03000003">
    <property type="protein sequence ID" value="KAH9588445.1"/>
    <property type="molecule type" value="Genomic_DNA"/>
</dbReference>
<dbReference type="CTD" id="75576241"/>
<dbReference type="RefSeq" id="XP_051069953.1">
    <property type="nucleotide sequence ID" value="XM_051208034.1"/>
</dbReference>
<feature type="chain" id="PRO_5036675628" description="Secreted protein" evidence="1">
    <location>
        <begin position="26"/>
        <end position="113"/>
    </location>
</feature>
<evidence type="ECO:0008006" key="4">
    <source>
        <dbReference type="Google" id="ProtNLM"/>
    </source>
</evidence>
<sequence length="113" mass="12446">MIFHMCKLYIAVVILCTLSIMKIESATFAVPIEFDETGQMYVNVDGMDISLNSNGILKMKNRHCTTTISLASPSEVEIATRSGYREGSSLCMPVQSSQSQEAINEDGITTTRM</sequence>
<name>A0A922S130_SCHHA</name>
<feature type="signal peptide" evidence="1">
    <location>
        <begin position="1"/>
        <end position="25"/>
    </location>
</feature>
<reference evidence="2" key="4">
    <citation type="journal article" date="2022" name="PLoS Pathog.">
        <title>Chromosome-level genome of Schistosoma haematobium underpins genome-wide explorations of molecular variation.</title>
        <authorList>
            <person name="Stroehlein A.J."/>
            <person name="Korhonen P.K."/>
            <person name="Lee V.V."/>
            <person name="Ralph S.A."/>
            <person name="Mentink-Kane M."/>
            <person name="You H."/>
            <person name="McManus D.P."/>
            <person name="Tchuente L.T."/>
            <person name="Stothard J.R."/>
            <person name="Kaur P."/>
            <person name="Dudchenko O."/>
            <person name="Aiden E.L."/>
            <person name="Yang B."/>
            <person name="Yang H."/>
            <person name="Emery A.M."/>
            <person name="Webster B.L."/>
            <person name="Brindley P.J."/>
            <person name="Rollinson D."/>
            <person name="Chang B.C.H."/>
            <person name="Gasser R.B."/>
            <person name="Young N.D."/>
        </authorList>
    </citation>
    <scope>NUCLEOTIDE SEQUENCE</scope>
</reference>
<evidence type="ECO:0000313" key="3">
    <source>
        <dbReference type="Proteomes" id="UP000471633"/>
    </source>
</evidence>
<organism evidence="2 3">
    <name type="scientific">Schistosoma haematobium</name>
    <name type="common">Blood fluke</name>
    <dbReference type="NCBI Taxonomy" id="6185"/>
    <lineage>
        <taxon>Eukaryota</taxon>
        <taxon>Metazoa</taxon>
        <taxon>Spiralia</taxon>
        <taxon>Lophotrochozoa</taxon>
        <taxon>Platyhelminthes</taxon>
        <taxon>Trematoda</taxon>
        <taxon>Digenea</taxon>
        <taxon>Strigeidida</taxon>
        <taxon>Schistosomatoidea</taxon>
        <taxon>Schistosomatidae</taxon>
        <taxon>Schistosoma</taxon>
    </lineage>
</organism>
<dbReference type="AlphaFoldDB" id="A0A922S130"/>
<evidence type="ECO:0000256" key="1">
    <source>
        <dbReference type="SAM" id="SignalP"/>
    </source>
</evidence>
<reference evidence="2" key="1">
    <citation type="journal article" date="2012" name="Nat. Genet.">
        <title>Whole-genome sequence of Schistosoma haematobium.</title>
        <authorList>
            <person name="Young N.D."/>
            <person name="Jex A.R."/>
            <person name="Li B."/>
            <person name="Liu S."/>
            <person name="Yang L."/>
            <person name="Xiong Z."/>
            <person name="Li Y."/>
            <person name="Cantacessi C."/>
            <person name="Hall R.S."/>
            <person name="Xu X."/>
            <person name="Chen F."/>
            <person name="Wu X."/>
            <person name="Zerlotini A."/>
            <person name="Oliveira G."/>
            <person name="Hofmann A."/>
            <person name="Zhang G."/>
            <person name="Fang X."/>
            <person name="Kang Y."/>
            <person name="Campbell B.E."/>
            <person name="Loukas A."/>
            <person name="Ranganathan S."/>
            <person name="Rollinson D."/>
            <person name="Rinaldi G."/>
            <person name="Brindley P.J."/>
            <person name="Yang H."/>
            <person name="Wang J."/>
            <person name="Wang J."/>
            <person name="Gasser R.B."/>
        </authorList>
    </citation>
    <scope>NUCLEOTIDE SEQUENCE</scope>
</reference>
<evidence type="ECO:0000313" key="2">
    <source>
        <dbReference type="EMBL" id="KAH9588445.1"/>
    </source>
</evidence>
<keyword evidence="1" id="KW-0732">Signal</keyword>
<dbReference type="Proteomes" id="UP000471633">
    <property type="component" value="Unassembled WGS sequence"/>
</dbReference>
<comment type="caution">
    <text evidence="2">The sequence shown here is derived from an EMBL/GenBank/DDBJ whole genome shotgun (WGS) entry which is preliminary data.</text>
</comment>
<dbReference type="GeneID" id="75576241"/>
<reference evidence="2" key="2">
    <citation type="journal article" date="2019" name="Gigascience">
        <title>High-quality Schistosoma haematobium genome achieved by single-molecule and long-range sequencing.</title>
        <authorList>
            <person name="Stroehlein A.J."/>
            <person name="Korhonen P.K."/>
            <person name="Chong T.M."/>
            <person name="Lim Y.L."/>
            <person name="Chan K.G."/>
            <person name="Webster B."/>
            <person name="Rollinson D."/>
            <person name="Brindley P.J."/>
            <person name="Gasser R.B."/>
            <person name="Young N.D."/>
        </authorList>
    </citation>
    <scope>NUCLEOTIDE SEQUENCE</scope>
</reference>
<proteinExistence type="predicted"/>
<reference evidence="2" key="3">
    <citation type="submission" date="2021-06" db="EMBL/GenBank/DDBJ databases">
        <title>Chromosome-level genome assembly for S. haematobium.</title>
        <authorList>
            <person name="Stroehlein A.J."/>
        </authorList>
    </citation>
    <scope>NUCLEOTIDE SEQUENCE</scope>
</reference>
<accession>A0A922S130</accession>
<gene>
    <name evidence="2" type="ORF">MS3_00000150</name>
</gene>
<dbReference type="KEGG" id="shx:MS3_00000150"/>
<protein>
    <recommendedName>
        <fullName evidence="4">Secreted protein</fullName>
    </recommendedName>
</protein>
<keyword evidence="3" id="KW-1185">Reference proteome</keyword>